<reference evidence="2" key="1">
    <citation type="submission" date="2020-11" db="EMBL/GenBank/DDBJ databases">
        <authorList>
            <person name="Whitehead M."/>
        </authorList>
    </citation>
    <scope>NUCLEOTIDE SEQUENCE</scope>
    <source>
        <strain evidence="2">EGII</strain>
    </source>
</reference>
<organism evidence="2 3">
    <name type="scientific">Ceratitis capitata</name>
    <name type="common">Mediterranean fruit fly</name>
    <name type="synonym">Tephritis capitata</name>
    <dbReference type="NCBI Taxonomy" id="7213"/>
    <lineage>
        <taxon>Eukaryota</taxon>
        <taxon>Metazoa</taxon>
        <taxon>Ecdysozoa</taxon>
        <taxon>Arthropoda</taxon>
        <taxon>Hexapoda</taxon>
        <taxon>Insecta</taxon>
        <taxon>Pterygota</taxon>
        <taxon>Neoptera</taxon>
        <taxon>Endopterygota</taxon>
        <taxon>Diptera</taxon>
        <taxon>Brachycera</taxon>
        <taxon>Muscomorpha</taxon>
        <taxon>Tephritoidea</taxon>
        <taxon>Tephritidae</taxon>
        <taxon>Ceratitis</taxon>
        <taxon>Ceratitis</taxon>
    </lineage>
</organism>
<keyword evidence="3" id="KW-1185">Reference proteome</keyword>
<feature type="compositionally biased region" description="Basic and acidic residues" evidence="1">
    <location>
        <begin position="52"/>
        <end position="62"/>
    </location>
</feature>
<comment type="caution">
    <text evidence="2">The sequence shown here is derived from an EMBL/GenBank/DDBJ whole genome shotgun (WGS) entry which is preliminary data.</text>
</comment>
<sequence length="100" mass="11187">MRLPGNITGEFPMAIQILLSVRKSHDYPPMENTILLGHIPTLYGLRLRQSMERSRNGKDSMKVTKPCLSTLPGPPSSTFCSEQQKHREQPGRIGIGKSLE</sequence>
<evidence type="ECO:0000313" key="3">
    <source>
        <dbReference type="Proteomes" id="UP000606786"/>
    </source>
</evidence>
<feature type="region of interest" description="Disordered" evidence="1">
    <location>
        <begin position="52"/>
        <end position="100"/>
    </location>
</feature>
<evidence type="ECO:0000256" key="1">
    <source>
        <dbReference type="SAM" id="MobiDB-lite"/>
    </source>
</evidence>
<proteinExistence type="predicted"/>
<evidence type="ECO:0000313" key="2">
    <source>
        <dbReference type="EMBL" id="CAD6995206.1"/>
    </source>
</evidence>
<name>A0A811UAU9_CERCA</name>
<dbReference type="EMBL" id="CAJHJT010000001">
    <property type="protein sequence ID" value="CAD6995206.1"/>
    <property type="molecule type" value="Genomic_DNA"/>
</dbReference>
<accession>A0A811UAU9</accession>
<dbReference type="AlphaFoldDB" id="A0A811UAU9"/>
<dbReference type="Proteomes" id="UP000606786">
    <property type="component" value="Unassembled WGS sequence"/>
</dbReference>
<gene>
    <name evidence="2" type="ORF">CCAP1982_LOCUS3925</name>
</gene>
<protein>
    <submittedName>
        <fullName evidence="2">(Mediterranean fruit fly) hypothetical protein</fullName>
    </submittedName>
</protein>